<evidence type="ECO:0000313" key="3">
    <source>
        <dbReference type="Proteomes" id="UP000188354"/>
    </source>
</evidence>
<proteinExistence type="predicted"/>
<gene>
    <name evidence="2" type="ORF">TanjilG_08142</name>
</gene>
<accession>A0A4P1RLM7</accession>
<keyword evidence="3" id="KW-1185">Reference proteome</keyword>
<organism evidence="2 3">
    <name type="scientific">Lupinus angustifolius</name>
    <name type="common">Narrow-leaved blue lupine</name>
    <dbReference type="NCBI Taxonomy" id="3871"/>
    <lineage>
        <taxon>Eukaryota</taxon>
        <taxon>Viridiplantae</taxon>
        <taxon>Streptophyta</taxon>
        <taxon>Embryophyta</taxon>
        <taxon>Tracheophyta</taxon>
        <taxon>Spermatophyta</taxon>
        <taxon>Magnoliopsida</taxon>
        <taxon>eudicotyledons</taxon>
        <taxon>Gunneridae</taxon>
        <taxon>Pentapetalae</taxon>
        <taxon>rosids</taxon>
        <taxon>fabids</taxon>
        <taxon>Fabales</taxon>
        <taxon>Fabaceae</taxon>
        <taxon>Papilionoideae</taxon>
        <taxon>50 kb inversion clade</taxon>
        <taxon>genistoids sensu lato</taxon>
        <taxon>core genistoids</taxon>
        <taxon>Genisteae</taxon>
        <taxon>Lupinus</taxon>
    </lineage>
</organism>
<dbReference type="AlphaFoldDB" id="A0A4P1RLM7"/>
<dbReference type="Gramene" id="OIW13109">
    <property type="protein sequence ID" value="OIW13109"/>
    <property type="gene ID" value="TanjilG_08142"/>
</dbReference>
<protein>
    <submittedName>
        <fullName evidence="2">Uncharacterized protein</fullName>
    </submittedName>
</protein>
<name>A0A4P1RLM7_LUPAN</name>
<feature type="region of interest" description="Disordered" evidence="1">
    <location>
        <begin position="62"/>
        <end position="84"/>
    </location>
</feature>
<dbReference type="Proteomes" id="UP000188354">
    <property type="component" value="Chromosome LG04"/>
</dbReference>
<dbReference type="EMBL" id="CM007364">
    <property type="protein sequence ID" value="OIW13109.1"/>
    <property type="molecule type" value="Genomic_DNA"/>
</dbReference>
<feature type="compositionally biased region" description="Low complexity" evidence="1">
    <location>
        <begin position="74"/>
        <end position="84"/>
    </location>
</feature>
<sequence>MAKSRSDVEMQAPIVVNVMNDTTVTVKAHLRLGVSSHGWVDPSSRTHNSRREWLCSFLRNHHSDLVDPPSAKNSSSSSWSMRAQ</sequence>
<evidence type="ECO:0000256" key="1">
    <source>
        <dbReference type="SAM" id="MobiDB-lite"/>
    </source>
</evidence>
<reference evidence="2 3" key="1">
    <citation type="journal article" date="2017" name="Plant Biotechnol. J.">
        <title>A comprehensive draft genome sequence for lupin (Lupinus angustifolius), an emerging health food: insights into plant-microbe interactions and legume evolution.</title>
        <authorList>
            <person name="Hane J.K."/>
            <person name="Ming Y."/>
            <person name="Kamphuis L.G."/>
            <person name="Nelson M.N."/>
            <person name="Garg G."/>
            <person name="Atkins C.A."/>
            <person name="Bayer P.E."/>
            <person name="Bravo A."/>
            <person name="Bringans S."/>
            <person name="Cannon S."/>
            <person name="Edwards D."/>
            <person name="Foley R."/>
            <person name="Gao L.L."/>
            <person name="Harrison M.J."/>
            <person name="Huang W."/>
            <person name="Hurgobin B."/>
            <person name="Li S."/>
            <person name="Liu C.W."/>
            <person name="McGrath A."/>
            <person name="Morahan G."/>
            <person name="Murray J."/>
            <person name="Weller J."/>
            <person name="Jian J."/>
            <person name="Singh K.B."/>
        </authorList>
    </citation>
    <scope>NUCLEOTIDE SEQUENCE [LARGE SCALE GENOMIC DNA]</scope>
    <source>
        <strain evidence="3">cv. Tanjil</strain>
        <tissue evidence="2">Whole plant</tissue>
    </source>
</reference>
<evidence type="ECO:0000313" key="2">
    <source>
        <dbReference type="EMBL" id="OIW13109.1"/>
    </source>
</evidence>